<evidence type="ECO:0000313" key="4">
    <source>
        <dbReference type="Proteomes" id="UP001203761"/>
    </source>
</evidence>
<reference evidence="3" key="1">
    <citation type="submission" date="2022-02" db="EMBL/GenBank/DDBJ databases">
        <authorList>
            <person name="Lee M."/>
            <person name="Kim S.-J."/>
            <person name="Jung M.-Y."/>
        </authorList>
    </citation>
    <scope>NUCLEOTIDE SEQUENCE</scope>
    <source>
        <strain evidence="3">JHP9</strain>
    </source>
</reference>
<accession>A0ABT0QWV6</accession>
<dbReference type="RefSeq" id="WP_249736279.1">
    <property type="nucleotide sequence ID" value="NZ_JAKNCJ010000001.1"/>
</dbReference>
<name>A0ABT0QWV6_9MICO</name>
<evidence type="ECO:0000256" key="2">
    <source>
        <dbReference type="HAMAP-Rule" id="MF_00048"/>
    </source>
</evidence>
<comment type="similarity">
    <text evidence="1 2">Belongs to the UPF0102 family.</text>
</comment>
<gene>
    <name evidence="3" type="ORF">Bequi_01730</name>
</gene>
<dbReference type="PANTHER" id="PTHR34039:SF1">
    <property type="entry name" value="UPF0102 PROTEIN YRAN"/>
    <property type="match status" value="1"/>
</dbReference>
<dbReference type="NCBIfam" id="NF009154">
    <property type="entry name" value="PRK12497.3-3"/>
    <property type="match status" value="1"/>
</dbReference>
<dbReference type="InterPro" id="IPR011856">
    <property type="entry name" value="tRNA_endonuc-like_dom_sf"/>
</dbReference>
<dbReference type="HAMAP" id="MF_00048">
    <property type="entry name" value="UPF0102"/>
    <property type="match status" value="1"/>
</dbReference>
<dbReference type="EMBL" id="JAKNCJ010000001">
    <property type="protein sequence ID" value="MCL6422121.1"/>
    <property type="molecule type" value="Genomic_DNA"/>
</dbReference>
<comment type="caution">
    <text evidence="3">The sequence shown here is derived from an EMBL/GenBank/DDBJ whole genome shotgun (WGS) entry which is preliminary data.</text>
</comment>
<dbReference type="PANTHER" id="PTHR34039">
    <property type="entry name" value="UPF0102 PROTEIN YRAN"/>
    <property type="match status" value="1"/>
</dbReference>
<dbReference type="InterPro" id="IPR011335">
    <property type="entry name" value="Restrct_endonuc-II-like"/>
</dbReference>
<dbReference type="InterPro" id="IPR003509">
    <property type="entry name" value="UPF0102_YraN-like"/>
</dbReference>
<dbReference type="SUPFAM" id="SSF52980">
    <property type="entry name" value="Restriction endonuclease-like"/>
    <property type="match status" value="1"/>
</dbReference>
<keyword evidence="4" id="KW-1185">Reference proteome</keyword>
<proteinExistence type="inferred from homology"/>
<sequence>MTTQAPAIRLPVPLPVSQLTTRQLGQAGEDLIAELLAAAGWTVVDRNVRFRTGEIDIVAIDGWTLVFLEVKTRRTLVTGLPQASVTPQKLRRLRQLAGEYLLTHSPRHRDLRIDVVAVEVRADGTCVIEHLPGVF</sequence>
<dbReference type="Proteomes" id="UP001203761">
    <property type="component" value="Unassembled WGS sequence"/>
</dbReference>
<organism evidence="3 4">
    <name type="scientific">Brachybacterium equifaecis</name>
    <dbReference type="NCBI Taxonomy" id="2910770"/>
    <lineage>
        <taxon>Bacteria</taxon>
        <taxon>Bacillati</taxon>
        <taxon>Actinomycetota</taxon>
        <taxon>Actinomycetes</taxon>
        <taxon>Micrococcales</taxon>
        <taxon>Dermabacteraceae</taxon>
        <taxon>Brachybacterium</taxon>
    </lineage>
</organism>
<protein>
    <recommendedName>
        <fullName evidence="2">UPF0102 protein Bequi_01730</fullName>
    </recommendedName>
</protein>
<dbReference type="CDD" id="cd20736">
    <property type="entry name" value="PoNe_Nuclease"/>
    <property type="match status" value="1"/>
</dbReference>
<dbReference type="Pfam" id="PF02021">
    <property type="entry name" value="UPF0102"/>
    <property type="match status" value="1"/>
</dbReference>
<dbReference type="Gene3D" id="3.40.1350.10">
    <property type="match status" value="1"/>
</dbReference>
<evidence type="ECO:0000256" key="1">
    <source>
        <dbReference type="ARBA" id="ARBA00006738"/>
    </source>
</evidence>
<evidence type="ECO:0000313" key="3">
    <source>
        <dbReference type="EMBL" id="MCL6422121.1"/>
    </source>
</evidence>